<dbReference type="RefSeq" id="WP_345529219.1">
    <property type="nucleotide sequence ID" value="NZ_BAABKN010000029.1"/>
</dbReference>
<dbReference type="EMBL" id="BAABKN010000029">
    <property type="protein sequence ID" value="GAA4753956.1"/>
    <property type="molecule type" value="Genomic_DNA"/>
</dbReference>
<keyword evidence="2" id="KW-1185">Reference proteome</keyword>
<evidence type="ECO:0000313" key="2">
    <source>
        <dbReference type="Proteomes" id="UP001499882"/>
    </source>
</evidence>
<reference evidence="2" key="1">
    <citation type="journal article" date="2019" name="Int. J. Syst. Evol. Microbiol.">
        <title>The Global Catalogue of Microorganisms (GCM) 10K type strain sequencing project: providing services to taxonomists for standard genome sequencing and annotation.</title>
        <authorList>
            <consortium name="The Broad Institute Genomics Platform"/>
            <consortium name="The Broad Institute Genome Sequencing Center for Infectious Disease"/>
            <person name="Wu L."/>
            <person name="Ma J."/>
        </authorList>
    </citation>
    <scope>NUCLEOTIDE SEQUENCE [LARGE SCALE GENOMIC DNA]</scope>
    <source>
        <strain evidence="2">JCM 18532</strain>
    </source>
</reference>
<dbReference type="Proteomes" id="UP001499882">
    <property type="component" value="Unassembled WGS sequence"/>
</dbReference>
<proteinExistence type="predicted"/>
<dbReference type="InterPro" id="IPR011042">
    <property type="entry name" value="6-blade_b-propeller_TolB-like"/>
</dbReference>
<evidence type="ECO:0000313" key="1">
    <source>
        <dbReference type="EMBL" id="GAA4753956.1"/>
    </source>
</evidence>
<protein>
    <submittedName>
        <fullName evidence="1">PD40 domain-containing protein</fullName>
    </submittedName>
</protein>
<comment type="caution">
    <text evidence="1">The sequence shown here is derived from an EMBL/GenBank/DDBJ whole genome shotgun (WGS) entry which is preliminary data.</text>
</comment>
<organism evidence="1 2">
    <name type="scientific">Nocardioides endophyticus</name>
    <dbReference type="NCBI Taxonomy" id="1353775"/>
    <lineage>
        <taxon>Bacteria</taxon>
        <taxon>Bacillati</taxon>
        <taxon>Actinomycetota</taxon>
        <taxon>Actinomycetes</taxon>
        <taxon>Propionibacteriales</taxon>
        <taxon>Nocardioidaceae</taxon>
        <taxon>Nocardioides</taxon>
    </lineage>
</organism>
<sequence>MSQRARIALFLTVVFVVVGGVTAYVVTSASDYQRKHDRPPSVAIDDDPALAATGPRIVFRHTGVDESYGLVATVPLDDPGGPRAFTDVACDRVDATADEASCLRIERGVVTKYSLTEYDADWQPVEKVSLPGIPSRTRLSPDGTLVSSTTFVSGHTYMQVGFSTATEIRDVGGSSHGNLEKFDLVLHGKPTAPRDRNIWGVTFTDDDNTFYATVGTGGETYLVRGDLAARTLTSVADHVECPSLSPDGRRIGFKQATDRDGQTWWTPAVLDLATGERTVLAGETRNVDDQVEWLDGDTLLYGLARDDEAGVTDVWQLDTRADAKPRLLIEQAWSPAVVR</sequence>
<dbReference type="Gene3D" id="2.120.10.30">
    <property type="entry name" value="TolB, C-terminal domain"/>
    <property type="match status" value="1"/>
</dbReference>
<gene>
    <name evidence="1" type="ORF">GCM10023350_44080</name>
</gene>
<accession>A0ABP8ZE64</accession>
<dbReference type="SUPFAM" id="SSF82171">
    <property type="entry name" value="DPP6 N-terminal domain-like"/>
    <property type="match status" value="1"/>
</dbReference>
<name>A0ABP8ZE64_9ACTN</name>